<accession>A0ABR1GKU3</accession>
<feature type="compositionally biased region" description="Basic and acidic residues" evidence="1">
    <location>
        <begin position="416"/>
        <end position="441"/>
    </location>
</feature>
<protein>
    <recommendedName>
        <fullName evidence="2">HNH nuclease domain-containing protein</fullName>
    </recommendedName>
</protein>
<feature type="region of interest" description="Disordered" evidence="1">
    <location>
        <begin position="140"/>
        <end position="159"/>
    </location>
</feature>
<evidence type="ECO:0000313" key="3">
    <source>
        <dbReference type="EMBL" id="KAK7398735.1"/>
    </source>
</evidence>
<evidence type="ECO:0000259" key="2">
    <source>
        <dbReference type="Pfam" id="PF13391"/>
    </source>
</evidence>
<reference evidence="3 4" key="1">
    <citation type="journal article" date="2025" name="Microbiol. Resour. Announc.">
        <title>Draft genome sequences for Neonectria magnoliae and Neonectria punicea, canker pathogens of Liriodendron tulipifera and Acer saccharum in West Virginia.</title>
        <authorList>
            <person name="Petronek H.M."/>
            <person name="Kasson M.T."/>
            <person name="Metheny A.M."/>
            <person name="Stauder C.M."/>
            <person name="Lovett B."/>
            <person name="Lynch S.C."/>
            <person name="Garnas J.R."/>
            <person name="Kasson L.R."/>
            <person name="Stajich J.E."/>
        </authorList>
    </citation>
    <scope>NUCLEOTIDE SEQUENCE [LARGE SCALE GENOMIC DNA]</scope>
    <source>
        <strain evidence="3 4">NRRL 64653</strain>
    </source>
</reference>
<gene>
    <name evidence="3" type="ORF">QQX98_011879</name>
</gene>
<feature type="domain" description="HNH nuclease" evidence="2">
    <location>
        <begin position="231"/>
        <end position="313"/>
    </location>
</feature>
<dbReference type="InterPro" id="IPR003615">
    <property type="entry name" value="HNH_nuc"/>
</dbReference>
<evidence type="ECO:0000256" key="1">
    <source>
        <dbReference type="SAM" id="MobiDB-lite"/>
    </source>
</evidence>
<organism evidence="3 4">
    <name type="scientific">Neonectria punicea</name>
    <dbReference type="NCBI Taxonomy" id="979145"/>
    <lineage>
        <taxon>Eukaryota</taxon>
        <taxon>Fungi</taxon>
        <taxon>Dikarya</taxon>
        <taxon>Ascomycota</taxon>
        <taxon>Pezizomycotina</taxon>
        <taxon>Sordariomycetes</taxon>
        <taxon>Hypocreomycetidae</taxon>
        <taxon>Hypocreales</taxon>
        <taxon>Nectriaceae</taxon>
        <taxon>Neonectria</taxon>
    </lineage>
</organism>
<feature type="region of interest" description="Disordered" evidence="1">
    <location>
        <begin position="167"/>
        <end position="195"/>
    </location>
</feature>
<feature type="compositionally biased region" description="Polar residues" evidence="1">
    <location>
        <begin position="171"/>
        <end position="186"/>
    </location>
</feature>
<comment type="caution">
    <text evidence="3">The sequence shown here is derived from an EMBL/GenBank/DDBJ whole genome shotgun (WGS) entry which is preliminary data.</text>
</comment>
<proteinExistence type="predicted"/>
<keyword evidence="4" id="KW-1185">Reference proteome</keyword>
<dbReference type="Proteomes" id="UP001498476">
    <property type="component" value="Unassembled WGS sequence"/>
</dbReference>
<name>A0ABR1GKU3_9HYPO</name>
<sequence length="493" mass="55048">MANAAVSAPMRAAGWNVRLFVGQRPSLFAGVFQNPGSDLVTFRDIIDELRLCFEAPWTDTGASWDGVAFGLMSPSAVTPAFVTEQSFDKPVPSLAPTAPKRPAVVKYQVVRHGDCSLSADSPLSSHIQAKCAQHISQPFRRRDPRYLPPKATSLDPRFAAMPVRRKIKARSGSQSPPKRPASSLSPTRRDDQDDDDMAKMVAPLSMNMDEKSAKGIMDNFRSSLLLTTSCCAISGLGDSWVVSPAIGPALQACHIIPQRHFHLYPGADTYSDDDEECRRQIHEAWRQTWNPKNGIMLMSHLHELFDARLVSIHPDTLRIRVFVPYNVLTVYNGQESYVPDNVDREALRHHYEMCCIENMGAEMLLVESIPTRLATSGTTTPFTPRTDMPATPNSGMDALPNSDPAKRSRPSQPDQPQHREDQPRDSETTSHDDGRECKRRRVDDIQVRDVASPDPICEHHVTDSYITSWNSRRFLDNVNWELEQYSGTSLDGA</sequence>
<dbReference type="Pfam" id="PF13391">
    <property type="entry name" value="HNH_2"/>
    <property type="match status" value="1"/>
</dbReference>
<feature type="region of interest" description="Disordered" evidence="1">
    <location>
        <begin position="375"/>
        <end position="441"/>
    </location>
</feature>
<dbReference type="EMBL" id="JAZAVJ010000309">
    <property type="protein sequence ID" value="KAK7398735.1"/>
    <property type="molecule type" value="Genomic_DNA"/>
</dbReference>
<evidence type="ECO:0000313" key="4">
    <source>
        <dbReference type="Proteomes" id="UP001498476"/>
    </source>
</evidence>
<feature type="compositionally biased region" description="Low complexity" evidence="1">
    <location>
        <begin position="375"/>
        <end position="389"/>
    </location>
</feature>